<dbReference type="RefSeq" id="WP_094263848.1">
    <property type="nucleotide sequence ID" value="NZ_NOWF01000003.1"/>
</dbReference>
<evidence type="ECO:0000313" key="2">
    <source>
        <dbReference type="Proteomes" id="UP000215459"/>
    </source>
</evidence>
<keyword evidence="2" id="KW-1185">Reference proteome</keyword>
<comment type="caution">
    <text evidence="1">The sequence shown here is derived from an EMBL/GenBank/DDBJ whole genome shotgun (WGS) entry which is preliminary data.</text>
</comment>
<name>A0A235B8A0_9BACL</name>
<dbReference type="EMBL" id="NOWF01000003">
    <property type="protein sequence ID" value="OYD08543.1"/>
    <property type="molecule type" value="Genomic_DNA"/>
</dbReference>
<evidence type="ECO:0000313" key="1">
    <source>
        <dbReference type="EMBL" id="OYD08543.1"/>
    </source>
</evidence>
<proteinExistence type="predicted"/>
<accession>A0A235B8A0</accession>
<sequence>MAVIPLKQKVTVTKPGELDEWGEITPGESFEHKCRIDEGSDLVRDENGQEVVSSARILIEGLVDVGYDDDVSYTNEIGQTYKEKPIRIRVLRGPSGKPWFTEVRV</sequence>
<dbReference type="AlphaFoldDB" id="A0A235B8A0"/>
<protein>
    <submittedName>
        <fullName evidence="1">Uncharacterized protein</fullName>
    </submittedName>
</protein>
<dbReference type="Proteomes" id="UP000215459">
    <property type="component" value="Unassembled WGS sequence"/>
</dbReference>
<reference evidence="1 2" key="1">
    <citation type="submission" date="2017-07" db="EMBL/GenBank/DDBJ databases">
        <title>The genome sequence of Paludifilum halophilum highlights mechanisms for microbial adaptation to high salt environemnts.</title>
        <authorList>
            <person name="Belbahri L."/>
        </authorList>
    </citation>
    <scope>NUCLEOTIDE SEQUENCE [LARGE SCALE GENOMIC DNA]</scope>
    <source>
        <strain evidence="1 2">DSM 102817</strain>
    </source>
</reference>
<organism evidence="1 2">
    <name type="scientific">Paludifilum halophilum</name>
    <dbReference type="NCBI Taxonomy" id="1642702"/>
    <lineage>
        <taxon>Bacteria</taxon>
        <taxon>Bacillati</taxon>
        <taxon>Bacillota</taxon>
        <taxon>Bacilli</taxon>
        <taxon>Bacillales</taxon>
        <taxon>Thermoactinomycetaceae</taxon>
        <taxon>Paludifilum</taxon>
    </lineage>
</organism>
<dbReference type="OrthoDB" id="2084015at2"/>
<gene>
    <name evidence="1" type="ORF">CHM34_06870</name>
</gene>